<dbReference type="Proteomes" id="UP001595833">
    <property type="component" value="Unassembled WGS sequence"/>
</dbReference>
<comment type="caution">
    <text evidence="7">The sequence shown here is derived from an EMBL/GenBank/DDBJ whole genome shotgun (WGS) entry which is preliminary data.</text>
</comment>
<feature type="transmembrane region" description="Helical" evidence="6">
    <location>
        <begin position="101"/>
        <end position="121"/>
    </location>
</feature>
<keyword evidence="2" id="KW-1003">Cell membrane</keyword>
<keyword evidence="5 6" id="KW-0472">Membrane</keyword>
<dbReference type="RefSeq" id="WP_380649014.1">
    <property type="nucleotide sequence ID" value="NZ_BAAAKE010000007.1"/>
</dbReference>
<evidence type="ECO:0000313" key="7">
    <source>
        <dbReference type="EMBL" id="MFC5060449.1"/>
    </source>
</evidence>
<evidence type="ECO:0000256" key="1">
    <source>
        <dbReference type="ARBA" id="ARBA00004651"/>
    </source>
</evidence>
<name>A0ABV9YGD6_9PSEU</name>
<evidence type="ECO:0000256" key="6">
    <source>
        <dbReference type="SAM" id="Phobius"/>
    </source>
</evidence>
<evidence type="ECO:0000313" key="8">
    <source>
        <dbReference type="Proteomes" id="UP001595833"/>
    </source>
</evidence>
<keyword evidence="8" id="KW-1185">Reference proteome</keyword>
<feature type="transmembrane region" description="Helical" evidence="6">
    <location>
        <begin position="174"/>
        <end position="195"/>
    </location>
</feature>
<feature type="transmembrane region" description="Helical" evidence="6">
    <location>
        <begin position="224"/>
        <end position="245"/>
    </location>
</feature>
<dbReference type="PANTHER" id="PTHR32196">
    <property type="entry name" value="ABC TRANSPORTER PERMEASE PROTEIN YPHD-RELATED-RELATED"/>
    <property type="match status" value="1"/>
</dbReference>
<protein>
    <submittedName>
        <fullName evidence="7">ABC transporter permease</fullName>
    </submittedName>
</protein>
<organism evidence="7 8">
    <name type="scientific">Saccharothrix xinjiangensis</name>
    <dbReference type="NCBI Taxonomy" id="204798"/>
    <lineage>
        <taxon>Bacteria</taxon>
        <taxon>Bacillati</taxon>
        <taxon>Actinomycetota</taxon>
        <taxon>Actinomycetes</taxon>
        <taxon>Pseudonocardiales</taxon>
        <taxon>Pseudonocardiaceae</taxon>
        <taxon>Saccharothrix</taxon>
    </lineage>
</organism>
<evidence type="ECO:0000256" key="3">
    <source>
        <dbReference type="ARBA" id="ARBA00022692"/>
    </source>
</evidence>
<gene>
    <name evidence="7" type="ORF">ACFPFM_42640</name>
</gene>
<dbReference type="CDD" id="cd06579">
    <property type="entry name" value="TM_PBP1_transp_AraH_like"/>
    <property type="match status" value="1"/>
</dbReference>
<evidence type="ECO:0000256" key="5">
    <source>
        <dbReference type="ARBA" id="ARBA00023136"/>
    </source>
</evidence>
<feature type="transmembrane region" description="Helical" evidence="6">
    <location>
        <begin position="64"/>
        <end position="89"/>
    </location>
</feature>
<keyword evidence="4 6" id="KW-1133">Transmembrane helix</keyword>
<evidence type="ECO:0000256" key="2">
    <source>
        <dbReference type="ARBA" id="ARBA00022475"/>
    </source>
</evidence>
<feature type="transmembrane region" description="Helical" evidence="6">
    <location>
        <begin position="265"/>
        <end position="295"/>
    </location>
</feature>
<dbReference type="EMBL" id="JBHSJB010000053">
    <property type="protein sequence ID" value="MFC5060449.1"/>
    <property type="molecule type" value="Genomic_DNA"/>
</dbReference>
<sequence length="334" mass="33875">MSAVPKQVVRNAPPRPRRFALTPTATVYAALVALLVVGSALVALDGGVLLDQDGVLTILTRGTALGLVAVGQTVVVVTGSLDLSVAYLVGLCSLVAAETMAGSGTMVVPGVLLALAVAALVGLVNGLVITVLKVNAFIATLGVALVLRGYLEHNYTGPAGSVPRSFQHLGYDRVGPVPVAALLTALIAAAAWWHLRRTRAGYHMYAVGGDVEVARLSGVRTGRVIVTAHVLCSVAAGLAGVFLAARLGSGAPYVGTDAGYDLESVAAVVLGGAALAGGRGGVVGTIGGVLVLATLDTVFDDLAVDPFFKDVVRGVVLVVAVALYARRQVTRRST</sequence>
<reference evidence="8" key="1">
    <citation type="journal article" date="2019" name="Int. J. Syst. Evol. Microbiol.">
        <title>The Global Catalogue of Microorganisms (GCM) 10K type strain sequencing project: providing services to taxonomists for standard genome sequencing and annotation.</title>
        <authorList>
            <consortium name="The Broad Institute Genomics Platform"/>
            <consortium name="The Broad Institute Genome Sequencing Center for Infectious Disease"/>
            <person name="Wu L."/>
            <person name="Ma J."/>
        </authorList>
    </citation>
    <scope>NUCLEOTIDE SEQUENCE [LARGE SCALE GENOMIC DNA]</scope>
    <source>
        <strain evidence="8">KCTC 12848</strain>
    </source>
</reference>
<comment type="subcellular location">
    <subcellularLocation>
        <location evidence="1">Cell membrane</location>
        <topology evidence="1">Multi-pass membrane protein</topology>
    </subcellularLocation>
</comment>
<keyword evidence="3 6" id="KW-0812">Transmembrane</keyword>
<feature type="transmembrane region" description="Helical" evidence="6">
    <location>
        <begin position="127"/>
        <end position="147"/>
    </location>
</feature>
<evidence type="ECO:0000256" key="4">
    <source>
        <dbReference type="ARBA" id="ARBA00022989"/>
    </source>
</evidence>
<dbReference type="InterPro" id="IPR001851">
    <property type="entry name" value="ABC_transp_permease"/>
</dbReference>
<feature type="transmembrane region" description="Helical" evidence="6">
    <location>
        <begin position="20"/>
        <end position="44"/>
    </location>
</feature>
<accession>A0ABV9YGD6</accession>
<dbReference type="Pfam" id="PF02653">
    <property type="entry name" value="BPD_transp_2"/>
    <property type="match status" value="1"/>
</dbReference>
<proteinExistence type="predicted"/>